<evidence type="ECO:0008006" key="3">
    <source>
        <dbReference type="Google" id="ProtNLM"/>
    </source>
</evidence>
<reference evidence="1 2" key="1">
    <citation type="journal article" date="2018" name="Evol. Lett.">
        <title>Horizontal gene cluster transfer increased hallucinogenic mushroom diversity.</title>
        <authorList>
            <person name="Reynolds H.T."/>
            <person name="Vijayakumar V."/>
            <person name="Gluck-Thaler E."/>
            <person name="Korotkin H.B."/>
            <person name="Matheny P.B."/>
            <person name="Slot J.C."/>
        </authorList>
    </citation>
    <scope>NUCLEOTIDE SEQUENCE [LARGE SCALE GENOMIC DNA]</scope>
    <source>
        <strain evidence="1 2">SRW20</strain>
    </source>
</reference>
<name>A0A409X063_9AGAR</name>
<accession>A0A409X063</accession>
<sequence>MVSSELNSGGLLASMKTCRRLHDIASRLLYRHIYASDSRGRSFLRAIIGTKQDYGTCVRTLRYQATGYLYSDDLCDVLRKALERMPRLLELHLDVAHQRPQPLDPWSLSHSSGAVELSCLTRVSIYGSARYFGMVSYGGVTTVDVRRPMHWSTFERFLSLMRLGGGSKNVGVCNLTLSLKRDLGCCVDMVFNDVHQVFPNLANLVIRAPDVNALTATEFLECRPSAFKHLESLVINDFMSGDPTFNTPKEVSLPLQRRHIQVAGKTRPYLRRLSFGGMIHWSRDLKGSWVVREERERDEQMLSRLKLEDYDDGLLFWSTVRYESSTS</sequence>
<keyword evidence="2" id="KW-1185">Reference proteome</keyword>
<organism evidence="1 2">
    <name type="scientific">Gymnopilus dilepis</name>
    <dbReference type="NCBI Taxonomy" id="231916"/>
    <lineage>
        <taxon>Eukaryota</taxon>
        <taxon>Fungi</taxon>
        <taxon>Dikarya</taxon>
        <taxon>Basidiomycota</taxon>
        <taxon>Agaricomycotina</taxon>
        <taxon>Agaricomycetes</taxon>
        <taxon>Agaricomycetidae</taxon>
        <taxon>Agaricales</taxon>
        <taxon>Agaricineae</taxon>
        <taxon>Hymenogastraceae</taxon>
        <taxon>Gymnopilus</taxon>
    </lineage>
</organism>
<comment type="caution">
    <text evidence="1">The sequence shown here is derived from an EMBL/GenBank/DDBJ whole genome shotgun (WGS) entry which is preliminary data.</text>
</comment>
<gene>
    <name evidence="1" type="ORF">CVT26_015157</name>
</gene>
<protein>
    <recommendedName>
        <fullName evidence="3">F-box domain-containing protein</fullName>
    </recommendedName>
</protein>
<evidence type="ECO:0000313" key="2">
    <source>
        <dbReference type="Proteomes" id="UP000284706"/>
    </source>
</evidence>
<dbReference type="OrthoDB" id="3018405at2759"/>
<dbReference type="Proteomes" id="UP000284706">
    <property type="component" value="Unassembled WGS sequence"/>
</dbReference>
<dbReference type="EMBL" id="NHYE01004521">
    <property type="protein sequence ID" value="PPQ84147.1"/>
    <property type="molecule type" value="Genomic_DNA"/>
</dbReference>
<evidence type="ECO:0000313" key="1">
    <source>
        <dbReference type="EMBL" id="PPQ84147.1"/>
    </source>
</evidence>
<dbReference type="AlphaFoldDB" id="A0A409X063"/>
<proteinExistence type="predicted"/>
<dbReference type="InParanoid" id="A0A409X063"/>